<name>A0A1L7AJ71_9PROT</name>
<sequence>MDLSILLVLVQDGVVSGAIYALLALSLVIVFTVTRIVFVPIGEFVSFGALTLAVLEAGQMPGTVWLLMLLGLATALLRLWTGRNLPPAQQARRLAMPVLLPLLAWGLARLALALGAPPLAMVALTLLIVVPMGVFLYDIVYRPMIQASVLVLLIVSVALHLALTGLGLVFFGAEGFRTEALSDAMIEIGPLLVSGQSIAVVLMTLLLIAALFLFFEQSLLGKALRATAVNPLGARLVAISPDLCGRTALGLAAAIGTVSGILVSALTTIYYDTGFLIGLKGFVAAIVGGLASYPLAAAGALLIGLVESFASFQASAFKEVLVFMIIIPVLLWRSWRMPQSLDEEH</sequence>
<feature type="transmembrane region" description="Helical" evidence="9">
    <location>
        <begin position="118"/>
        <end position="137"/>
    </location>
</feature>
<dbReference type="InterPro" id="IPR001851">
    <property type="entry name" value="ABC_transp_permease"/>
</dbReference>
<dbReference type="KEGG" id="rgi:RGI145_18685"/>
<dbReference type="PANTHER" id="PTHR11795:SF450">
    <property type="entry name" value="ABC TRANSPORTER PERMEASE PROTEIN"/>
    <property type="match status" value="1"/>
</dbReference>
<evidence type="ECO:0000256" key="9">
    <source>
        <dbReference type="SAM" id="Phobius"/>
    </source>
</evidence>
<dbReference type="Proteomes" id="UP000185494">
    <property type="component" value="Chromosome 1"/>
</dbReference>
<keyword evidence="7 9" id="KW-0472">Membrane</keyword>
<dbReference type="EMBL" id="CP015583">
    <property type="protein sequence ID" value="APT58834.1"/>
    <property type="molecule type" value="Genomic_DNA"/>
</dbReference>
<feature type="transmembrane region" description="Helical" evidence="9">
    <location>
        <begin position="316"/>
        <end position="335"/>
    </location>
</feature>
<keyword evidence="6 9" id="KW-1133">Transmembrane helix</keyword>
<comment type="similarity">
    <text evidence="8">Belongs to the binding-protein-dependent transport system permease family. LivHM subfamily.</text>
</comment>
<dbReference type="GO" id="GO:0022857">
    <property type="term" value="F:transmembrane transporter activity"/>
    <property type="evidence" value="ECO:0007669"/>
    <property type="project" value="InterPro"/>
</dbReference>
<evidence type="ECO:0000256" key="5">
    <source>
        <dbReference type="ARBA" id="ARBA00022970"/>
    </source>
</evidence>
<feature type="transmembrane region" description="Helical" evidence="9">
    <location>
        <begin position="64"/>
        <end position="82"/>
    </location>
</feature>
<dbReference type="GO" id="GO:0005886">
    <property type="term" value="C:plasma membrane"/>
    <property type="evidence" value="ECO:0007669"/>
    <property type="project" value="UniProtKB-SubCell"/>
</dbReference>
<dbReference type="eggNOG" id="COG0559">
    <property type="taxonomic scope" value="Bacteria"/>
</dbReference>
<evidence type="ECO:0000256" key="8">
    <source>
        <dbReference type="ARBA" id="ARBA00037998"/>
    </source>
</evidence>
<dbReference type="GO" id="GO:0006865">
    <property type="term" value="P:amino acid transport"/>
    <property type="evidence" value="ECO:0007669"/>
    <property type="project" value="UniProtKB-KW"/>
</dbReference>
<keyword evidence="3" id="KW-1003">Cell membrane</keyword>
<feature type="transmembrane region" description="Helical" evidence="9">
    <location>
        <begin position="248"/>
        <end position="270"/>
    </location>
</feature>
<dbReference type="InterPro" id="IPR052157">
    <property type="entry name" value="BCAA_transport_permease"/>
</dbReference>
<feature type="transmembrane region" description="Helical" evidence="9">
    <location>
        <begin position="94"/>
        <end position="112"/>
    </location>
</feature>
<feature type="transmembrane region" description="Helical" evidence="9">
    <location>
        <begin position="37"/>
        <end position="58"/>
    </location>
</feature>
<evidence type="ECO:0000256" key="6">
    <source>
        <dbReference type="ARBA" id="ARBA00022989"/>
    </source>
</evidence>
<dbReference type="AlphaFoldDB" id="A0A1L7AJ71"/>
<reference evidence="10 11" key="1">
    <citation type="submission" date="2016-05" db="EMBL/GenBank/DDBJ databases">
        <title>Complete Genome and Methylome Analysis of Psychrotrophic Bacterial Isolates from Antarctic Lake Untersee.</title>
        <authorList>
            <person name="Fomenkov A."/>
            <person name="Akimov V.N."/>
            <person name="Vasilyeva L.V."/>
            <person name="Andersen D."/>
            <person name="Vincze T."/>
            <person name="Roberts R.J."/>
        </authorList>
    </citation>
    <scope>NUCLEOTIDE SEQUENCE [LARGE SCALE GENOMIC DNA]</scope>
    <source>
        <strain evidence="10 11">U14-5</strain>
    </source>
</reference>
<gene>
    <name evidence="10" type="ORF">RGI145_18685</name>
</gene>
<organism evidence="10 11">
    <name type="scientific">Roseomonas gilardii</name>
    <dbReference type="NCBI Taxonomy" id="257708"/>
    <lineage>
        <taxon>Bacteria</taxon>
        <taxon>Pseudomonadati</taxon>
        <taxon>Pseudomonadota</taxon>
        <taxon>Alphaproteobacteria</taxon>
        <taxon>Acetobacterales</taxon>
        <taxon>Roseomonadaceae</taxon>
        <taxon>Roseomonas</taxon>
    </lineage>
</organism>
<keyword evidence="2" id="KW-0813">Transport</keyword>
<dbReference type="RefSeq" id="WP_075799585.1">
    <property type="nucleotide sequence ID" value="NZ_CP015583.1"/>
</dbReference>
<dbReference type="CDD" id="cd06582">
    <property type="entry name" value="TM_PBP1_LivH_like"/>
    <property type="match status" value="1"/>
</dbReference>
<dbReference type="PANTHER" id="PTHR11795">
    <property type="entry name" value="BRANCHED-CHAIN AMINO ACID TRANSPORT SYSTEM PERMEASE PROTEIN LIVH"/>
    <property type="match status" value="1"/>
</dbReference>
<dbReference type="Pfam" id="PF02653">
    <property type="entry name" value="BPD_transp_2"/>
    <property type="match status" value="1"/>
</dbReference>
<evidence type="ECO:0000256" key="1">
    <source>
        <dbReference type="ARBA" id="ARBA00004651"/>
    </source>
</evidence>
<evidence type="ECO:0000256" key="4">
    <source>
        <dbReference type="ARBA" id="ARBA00022692"/>
    </source>
</evidence>
<keyword evidence="4 9" id="KW-0812">Transmembrane</keyword>
<evidence type="ECO:0000256" key="7">
    <source>
        <dbReference type="ARBA" id="ARBA00023136"/>
    </source>
</evidence>
<evidence type="ECO:0000313" key="11">
    <source>
        <dbReference type="Proteomes" id="UP000185494"/>
    </source>
</evidence>
<accession>A0A1L7AJ71</accession>
<keyword evidence="5" id="KW-0029">Amino-acid transport</keyword>
<feature type="transmembrane region" description="Helical" evidence="9">
    <location>
        <begin position="282"/>
        <end position="304"/>
    </location>
</feature>
<evidence type="ECO:0000313" key="10">
    <source>
        <dbReference type="EMBL" id="APT58834.1"/>
    </source>
</evidence>
<feature type="transmembrane region" description="Helical" evidence="9">
    <location>
        <begin position="191"/>
        <end position="215"/>
    </location>
</feature>
<comment type="subcellular location">
    <subcellularLocation>
        <location evidence="1">Cell membrane</location>
        <topology evidence="1">Multi-pass membrane protein</topology>
    </subcellularLocation>
</comment>
<feature type="transmembrane region" description="Helical" evidence="9">
    <location>
        <begin position="149"/>
        <end position="171"/>
    </location>
</feature>
<feature type="transmembrane region" description="Helical" evidence="9">
    <location>
        <begin position="6"/>
        <end position="30"/>
    </location>
</feature>
<protein>
    <submittedName>
        <fullName evidence="10">ABC transporter permease</fullName>
    </submittedName>
</protein>
<dbReference type="STRING" id="257708.RGI145_18685"/>
<evidence type="ECO:0000256" key="2">
    <source>
        <dbReference type="ARBA" id="ARBA00022448"/>
    </source>
</evidence>
<proteinExistence type="inferred from homology"/>
<evidence type="ECO:0000256" key="3">
    <source>
        <dbReference type="ARBA" id="ARBA00022475"/>
    </source>
</evidence>